<sequence>MTSKKADQNPPITVDQFRKLFNLDHTRANLLRRTIEKICVKHLALNDTAMHGGNKAKFPVAVEEIMKLEDVDKTSSVQRLFLTKWIQQFHSHLRSGITKPPNSSKEVTPVGADYEGGPAERKSIDTRTRTPKFPPKTTTTRSESDTEEVLTIKEPKSLPRPDASKGTISTTSKRKSNSDWLTGREDLGGRRASKRRNVEEGTGSRSLTSVDGNTHATQQGEQSVQVLRPTGIGGDIVEWELRKELVEKNALIAKLQDEIEQGLESLAEYRDLVDKLQDEVDFKLRRFDRGRFASPLYVPSSSDDDRREDQHNDGQL</sequence>
<feature type="coiled-coil region" evidence="1">
    <location>
        <begin position="252"/>
        <end position="286"/>
    </location>
</feature>
<comment type="caution">
    <text evidence="3">The sequence shown here is derived from an EMBL/GenBank/DDBJ whole genome shotgun (WGS) entry which is preliminary data.</text>
</comment>
<proteinExistence type="predicted"/>
<evidence type="ECO:0000313" key="3">
    <source>
        <dbReference type="EMBL" id="KAF6746044.1"/>
    </source>
</evidence>
<organism evidence="3 4">
    <name type="scientific">Ephemerocybe angulata</name>
    <dbReference type="NCBI Taxonomy" id="980116"/>
    <lineage>
        <taxon>Eukaryota</taxon>
        <taxon>Fungi</taxon>
        <taxon>Dikarya</taxon>
        <taxon>Basidiomycota</taxon>
        <taxon>Agaricomycotina</taxon>
        <taxon>Agaricomycetes</taxon>
        <taxon>Agaricomycetidae</taxon>
        <taxon>Agaricales</taxon>
        <taxon>Agaricineae</taxon>
        <taxon>Psathyrellaceae</taxon>
        <taxon>Ephemerocybe</taxon>
    </lineage>
</organism>
<feature type="region of interest" description="Disordered" evidence="2">
    <location>
        <begin position="93"/>
        <end position="224"/>
    </location>
</feature>
<dbReference type="EMBL" id="JACGCI010000096">
    <property type="protein sequence ID" value="KAF6746044.1"/>
    <property type="molecule type" value="Genomic_DNA"/>
</dbReference>
<keyword evidence="4" id="KW-1185">Reference proteome</keyword>
<feature type="compositionally biased region" description="Basic and acidic residues" evidence="2">
    <location>
        <begin position="150"/>
        <end position="163"/>
    </location>
</feature>
<gene>
    <name evidence="3" type="ORF">DFP72DRAFT_1076632</name>
</gene>
<keyword evidence="1" id="KW-0175">Coiled coil</keyword>
<protein>
    <submittedName>
        <fullName evidence="3">Uncharacterized protein</fullName>
    </submittedName>
</protein>
<evidence type="ECO:0000313" key="4">
    <source>
        <dbReference type="Proteomes" id="UP000521943"/>
    </source>
</evidence>
<name>A0A8H6LXT8_9AGAR</name>
<reference evidence="3 4" key="1">
    <citation type="submission" date="2020-07" db="EMBL/GenBank/DDBJ databases">
        <title>Comparative genomics of pyrophilous fungi reveals a link between fire events and developmental genes.</title>
        <authorList>
            <consortium name="DOE Joint Genome Institute"/>
            <person name="Steindorff A.S."/>
            <person name="Carver A."/>
            <person name="Calhoun S."/>
            <person name="Stillman K."/>
            <person name="Liu H."/>
            <person name="Lipzen A."/>
            <person name="Pangilinan J."/>
            <person name="Labutti K."/>
            <person name="Bruns T.D."/>
            <person name="Grigoriev I.V."/>
        </authorList>
    </citation>
    <scope>NUCLEOTIDE SEQUENCE [LARGE SCALE GENOMIC DNA]</scope>
    <source>
        <strain evidence="3 4">CBS 144469</strain>
    </source>
</reference>
<evidence type="ECO:0000256" key="1">
    <source>
        <dbReference type="SAM" id="Coils"/>
    </source>
</evidence>
<feature type="compositionally biased region" description="Basic and acidic residues" evidence="2">
    <location>
        <begin position="118"/>
        <end position="128"/>
    </location>
</feature>
<feature type="region of interest" description="Disordered" evidence="2">
    <location>
        <begin position="294"/>
        <end position="316"/>
    </location>
</feature>
<accession>A0A8H6LXT8</accession>
<evidence type="ECO:0000256" key="2">
    <source>
        <dbReference type="SAM" id="MobiDB-lite"/>
    </source>
</evidence>
<feature type="compositionally biased region" description="Polar residues" evidence="2">
    <location>
        <begin position="203"/>
        <end position="224"/>
    </location>
</feature>
<dbReference type="AlphaFoldDB" id="A0A8H6LXT8"/>
<feature type="compositionally biased region" description="Basic and acidic residues" evidence="2">
    <location>
        <begin position="303"/>
        <end position="316"/>
    </location>
</feature>
<dbReference type="Proteomes" id="UP000521943">
    <property type="component" value="Unassembled WGS sequence"/>
</dbReference>